<keyword evidence="5 7" id="KW-0413">Isomerase</keyword>
<dbReference type="EC" id="5.2.1.8" evidence="2"/>
<gene>
    <name evidence="7" type="ORF">UV73_C0003G0134</name>
</gene>
<dbReference type="InterPro" id="IPR027304">
    <property type="entry name" value="Trigger_fact/SurA_dom_sf"/>
</dbReference>
<comment type="catalytic activity">
    <reaction evidence="1">
        <text>[protein]-peptidylproline (omega=180) = [protein]-peptidylproline (omega=0)</text>
        <dbReference type="Rhea" id="RHEA:16237"/>
        <dbReference type="Rhea" id="RHEA-COMP:10747"/>
        <dbReference type="Rhea" id="RHEA-COMP:10748"/>
        <dbReference type="ChEBI" id="CHEBI:83833"/>
        <dbReference type="ChEBI" id="CHEBI:83834"/>
        <dbReference type="EC" id="5.2.1.8"/>
    </reaction>
</comment>
<evidence type="ECO:0000256" key="5">
    <source>
        <dbReference type="ARBA" id="ARBA00023235"/>
    </source>
</evidence>
<keyword evidence="4" id="KW-0697">Rotamase</keyword>
<dbReference type="PANTHER" id="PTHR47245">
    <property type="entry name" value="PEPTIDYLPROLYL ISOMERASE"/>
    <property type="match status" value="1"/>
</dbReference>
<dbReference type="EMBL" id="LCFP01000003">
    <property type="protein sequence ID" value="KKS98192.1"/>
    <property type="molecule type" value="Genomic_DNA"/>
</dbReference>
<keyword evidence="6" id="KW-1133">Transmembrane helix</keyword>
<name>A0A0G1DKV2_9BACT</name>
<organism evidence="7 8">
    <name type="scientific">Candidatus Gottesmanbacteria bacterium GW2011_GWA2_43_14</name>
    <dbReference type="NCBI Taxonomy" id="1618443"/>
    <lineage>
        <taxon>Bacteria</taxon>
        <taxon>Candidatus Gottesmaniibacteriota</taxon>
    </lineage>
</organism>
<evidence type="ECO:0000256" key="2">
    <source>
        <dbReference type="ARBA" id="ARBA00013194"/>
    </source>
</evidence>
<dbReference type="InterPro" id="IPR050245">
    <property type="entry name" value="PrsA_foldase"/>
</dbReference>
<dbReference type="AlphaFoldDB" id="A0A0G1DKV2"/>
<evidence type="ECO:0000256" key="1">
    <source>
        <dbReference type="ARBA" id="ARBA00000971"/>
    </source>
</evidence>
<protein>
    <recommendedName>
        <fullName evidence="2">peptidylprolyl isomerase</fullName>
        <ecNumber evidence="2">5.2.1.8</ecNumber>
    </recommendedName>
</protein>
<evidence type="ECO:0000256" key="6">
    <source>
        <dbReference type="SAM" id="Phobius"/>
    </source>
</evidence>
<dbReference type="GO" id="GO:0003755">
    <property type="term" value="F:peptidyl-prolyl cis-trans isomerase activity"/>
    <property type="evidence" value="ECO:0007669"/>
    <property type="project" value="UniProtKB-KW"/>
</dbReference>
<accession>A0A0G1DKV2</accession>
<feature type="transmembrane region" description="Helical" evidence="6">
    <location>
        <begin position="21"/>
        <end position="41"/>
    </location>
</feature>
<dbReference type="Gene3D" id="1.10.4030.10">
    <property type="entry name" value="Porin chaperone SurA, peptide-binding domain"/>
    <property type="match status" value="1"/>
</dbReference>
<dbReference type="SUPFAM" id="SSF109998">
    <property type="entry name" value="Triger factor/SurA peptide-binding domain-like"/>
    <property type="match status" value="1"/>
</dbReference>
<evidence type="ECO:0000313" key="8">
    <source>
        <dbReference type="Proteomes" id="UP000034894"/>
    </source>
</evidence>
<keyword evidence="6" id="KW-0472">Membrane</keyword>
<dbReference type="Proteomes" id="UP000034894">
    <property type="component" value="Unassembled WGS sequence"/>
</dbReference>
<comment type="caution">
    <text evidence="7">The sequence shown here is derived from an EMBL/GenBank/DDBJ whole genome shotgun (WGS) entry which is preliminary data.</text>
</comment>
<keyword evidence="6" id="KW-0812">Transmembrane</keyword>
<proteinExistence type="predicted"/>
<sequence>MMPRKSVKKKVDLKKLLTPKNYLVAGIILLVAAFWFFRNYFIVATINGQPISRFELSGRLYSQFGDQILESLINERLIMGAARQQGIFVTAEELDARQNEIEEKIQEQMSLEEALKLQGLTPTTFRRQLEIQLSIEKMFEKESTVSAEEIDNYVTDNAALFQESTDAAKMKKDATEILKQQKLNEKYQTWFEKVKQEAKVTKNI</sequence>
<evidence type="ECO:0000256" key="3">
    <source>
        <dbReference type="ARBA" id="ARBA00022729"/>
    </source>
</evidence>
<evidence type="ECO:0000256" key="4">
    <source>
        <dbReference type="ARBA" id="ARBA00023110"/>
    </source>
</evidence>
<dbReference type="Pfam" id="PF13624">
    <property type="entry name" value="SurA_N_3"/>
    <property type="match status" value="1"/>
</dbReference>
<reference evidence="7 8" key="1">
    <citation type="journal article" date="2015" name="Nature">
        <title>rRNA introns, odd ribosomes, and small enigmatic genomes across a large radiation of phyla.</title>
        <authorList>
            <person name="Brown C.T."/>
            <person name="Hug L.A."/>
            <person name="Thomas B.C."/>
            <person name="Sharon I."/>
            <person name="Castelle C.J."/>
            <person name="Singh A."/>
            <person name="Wilkins M.J."/>
            <person name="Williams K.H."/>
            <person name="Banfield J.F."/>
        </authorList>
    </citation>
    <scope>NUCLEOTIDE SEQUENCE [LARGE SCALE GENOMIC DNA]</scope>
</reference>
<evidence type="ECO:0000313" key="7">
    <source>
        <dbReference type="EMBL" id="KKS98192.1"/>
    </source>
</evidence>
<keyword evidence="3" id="KW-0732">Signal</keyword>
<dbReference type="STRING" id="1618443.UV73_C0003G0134"/>
<dbReference type="PANTHER" id="PTHR47245:SF1">
    <property type="entry name" value="FOLDASE PROTEIN PRSA"/>
    <property type="match status" value="1"/>
</dbReference>